<dbReference type="EMBL" id="JADYXP020000016">
    <property type="protein sequence ID" value="KAL0107746.1"/>
    <property type="molecule type" value="Genomic_DNA"/>
</dbReference>
<proteinExistence type="predicted"/>
<gene>
    <name evidence="2" type="ORF">PUN28_014793</name>
</gene>
<name>A0AAW2EZX2_9HYME</name>
<comment type="caution">
    <text evidence="2">The sequence shown here is derived from an EMBL/GenBank/DDBJ whole genome shotgun (WGS) entry which is preliminary data.</text>
</comment>
<evidence type="ECO:0000256" key="1">
    <source>
        <dbReference type="SAM" id="MobiDB-lite"/>
    </source>
</evidence>
<protein>
    <submittedName>
        <fullName evidence="2">Uncharacterized protein</fullName>
    </submittedName>
</protein>
<sequence length="109" mass="12376">MTLRNRADRSRFSGSACTRYFSASRGGQFHGNDRHQRAACRNRIKTALTGKVIVLPHFNPPLLYTRLINNTGAIYSSGVRSEKISQGSSLSKRLSKKKKEKNRERCCFQ</sequence>
<organism evidence="2 3">
    <name type="scientific">Cardiocondyla obscurior</name>
    <dbReference type="NCBI Taxonomy" id="286306"/>
    <lineage>
        <taxon>Eukaryota</taxon>
        <taxon>Metazoa</taxon>
        <taxon>Ecdysozoa</taxon>
        <taxon>Arthropoda</taxon>
        <taxon>Hexapoda</taxon>
        <taxon>Insecta</taxon>
        <taxon>Pterygota</taxon>
        <taxon>Neoptera</taxon>
        <taxon>Endopterygota</taxon>
        <taxon>Hymenoptera</taxon>
        <taxon>Apocrita</taxon>
        <taxon>Aculeata</taxon>
        <taxon>Formicoidea</taxon>
        <taxon>Formicidae</taxon>
        <taxon>Myrmicinae</taxon>
        <taxon>Cardiocondyla</taxon>
    </lineage>
</organism>
<feature type="region of interest" description="Disordered" evidence="1">
    <location>
        <begin position="78"/>
        <end position="109"/>
    </location>
</feature>
<keyword evidence="3" id="KW-1185">Reference proteome</keyword>
<reference evidence="2 3" key="1">
    <citation type="submission" date="2023-03" db="EMBL/GenBank/DDBJ databases">
        <title>High recombination rates correlate with genetic variation in Cardiocondyla obscurior ants.</title>
        <authorList>
            <person name="Errbii M."/>
        </authorList>
    </citation>
    <scope>NUCLEOTIDE SEQUENCE [LARGE SCALE GENOMIC DNA]</scope>
    <source>
        <strain evidence="2">Alpha-2009</strain>
        <tissue evidence="2">Whole body</tissue>
    </source>
</reference>
<evidence type="ECO:0000313" key="3">
    <source>
        <dbReference type="Proteomes" id="UP001430953"/>
    </source>
</evidence>
<dbReference type="Proteomes" id="UP001430953">
    <property type="component" value="Unassembled WGS sequence"/>
</dbReference>
<accession>A0AAW2EZX2</accession>
<evidence type="ECO:0000313" key="2">
    <source>
        <dbReference type="EMBL" id="KAL0107746.1"/>
    </source>
</evidence>
<dbReference type="AlphaFoldDB" id="A0AAW2EZX2"/>